<dbReference type="AlphaFoldDB" id="A0A084Y3N6"/>
<dbReference type="STRING" id="1457154.CAPSK01_001076"/>
<evidence type="ECO:0000313" key="1">
    <source>
        <dbReference type="EMBL" id="KFB69330.1"/>
    </source>
</evidence>
<evidence type="ECO:0000313" key="2">
    <source>
        <dbReference type="Proteomes" id="UP000019812"/>
    </source>
</evidence>
<dbReference type="EMBL" id="JDSS02000016">
    <property type="protein sequence ID" value="KFB69330.1"/>
    <property type="molecule type" value="Genomic_DNA"/>
</dbReference>
<dbReference type="GO" id="GO:0016301">
    <property type="term" value="F:kinase activity"/>
    <property type="evidence" value="ECO:0007669"/>
    <property type="project" value="UniProtKB-KW"/>
</dbReference>
<proteinExistence type="predicted"/>
<gene>
    <name evidence="1" type="ORF">CAPSK01_001076</name>
</gene>
<keyword evidence="1" id="KW-0808">Transferase</keyword>
<dbReference type="Proteomes" id="UP000019812">
    <property type="component" value="Unassembled WGS sequence"/>
</dbReference>
<name>A0A084Y3N6_9PROT</name>
<reference evidence="1 2" key="1">
    <citation type="submission" date="2014-07" db="EMBL/GenBank/DDBJ databases">
        <title>Expanding our view of genomic diversity in Candidatus Accumulibacter clades.</title>
        <authorList>
            <person name="Skennerton C.T."/>
            <person name="Barr J.J."/>
            <person name="Slater F.R."/>
            <person name="Bond P.L."/>
            <person name="Tyson G.W."/>
        </authorList>
    </citation>
    <scope>NUCLEOTIDE SEQUENCE [LARGE SCALE GENOMIC DNA]</scope>
    <source>
        <strain evidence="2">SK-01</strain>
    </source>
</reference>
<protein>
    <submittedName>
        <fullName evidence="1">Signal transduction histidine kinase regulating C4-dicarboxylate transport system</fullName>
    </submittedName>
</protein>
<dbReference type="Gene3D" id="1.10.287.130">
    <property type="match status" value="1"/>
</dbReference>
<accession>A0A084Y3N6</accession>
<sequence>MRVIGAVNQAIARLLQSEKLATLGHLVAGVAHELNRARFTLTLPRTAPDHEVLA</sequence>
<keyword evidence="1" id="KW-0418">Kinase</keyword>
<organism evidence="1 2">
    <name type="scientific">Candidatus Accumulibacter vicinus</name>
    <dbReference type="NCBI Taxonomy" id="2954382"/>
    <lineage>
        <taxon>Bacteria</taxon>
        <taxon>Pseudomonadati</taxon>
        <taxon>Pseudomonadota</taxon>
        <taxon>Betaproteobacteria</taxon>
        <taxon>Candidatus Accumulibacter</taxon>
    </lineage>
</organism>
<comment type="caution">
    <text evidence="1">The sequence shown here is derived from an EMBL/GenBank/DDBJ whole genome shotgun (WGS) entry which is preliminary data.</text>
</comment>